<name>A0A067PS85_9AGAM</name>
<dbReference type="OrthoDB" id="3181351at2759"/>
<dbReference type="EMBL" id="KL197719">
    <property type="protein sequence ID" value="KDQ57678.1"/>
    <property type="molecule type" value="Genomic_DNA"/>
</dbReference>
<dbReference type="Proteomes" id="UP000027265">
    <property type="component" value="Unassembled WGS sequence"/>
</dbReference>
<reference evidence="4" key="1">
    <citation type="journal article" date="2014" name="Proc. Natl. Acad. Sci. U.S.A.">
        <title>Extensive sampling of basidiomycete genomes demonstrates inadequacy of the white-rot/brown-rot paradigm for wood decay fungi.</title>
        <authorList>
            <person name="Riley R."/>
            <person name="Salamov A.A."/>
            <person name="Brown D.W."/>
            <person name="Nagy L.G."/>
            <person name="Floudas D."/>
            <person name="Held B.W."/>
            <person name="Levasseur A."/>
            <person name="Lombard V."/>
            <person name="Morin E."/>
            <person name="Otillar R."/>
            <person name="Lindquist E.A."/>
            <person name="Sun H."/>
            <person name="LaButti K.M."/>
            <person name="Schmutz J."/>
            <person name="Jabbour D."/>
            <person name="Luo H."/>
            <person name="Baker S.E."/>
            <person name="Pisabarro A.G."/>
            <person name="Walton J.D."/>
            <person name="Blanchette R.A."/>
            <person name="Henrissat B."/>
            <person name="Martin F."/>
            <person name="Cullen D."/>
            <person name="Hibbett D.S."/>
            <person name="Grigoriev I.V."/>
        </authorList>
    </citation>
    <scope>NUCLEOTIDE SEQUENCE [LARGE SCALE GENOMIC DNA]</scope>
    <source>
        <strain evidence="4">MUCL 33604</strain>
    </source>
</reference>
<keyword evidence="2" id="KW-0472">Membrane</keyword>
<evidence type="ECO:0000256" key="1">
    <source>
        <dbReference type="SAM" id="MobiDB-lite"/>
    </source>
</evidence>
<sequence length="660" mass="72407">MVSTRAKNASTHPGVPDMRQPRRTSAQVAADVKVKLDAKKTGEDKYASQIKEVAEVETTMEDLSVVVVHQPCSSLVPVRPSVIPSMGVSTGEWQTVSQAAINMKAVATKASRGNPPASPEPIVHDEVMHLAEWSEDEMPKDIETSCGPPSSIDDQDFHLSEDADSEGARTDSEQFSACTEERLESPGSDTEFQEELLAPAEPVEEKLSVKLAMQTHSAIVIAPVKPKTIILAKPTIRESVKTAKDQITSKPDVIKQAPVDTGKKREAEGSLDCKPKKAKVITCGLTKNWNASVPMQKPPQAVQAVQDPDVPQYGGLEDDEPEEVTAERSKARATLQKGRRVQVDMGKPSRQLGKPTAKPKPEKSKHPTTSDLSIMSKEWVALVIPTYLAFIGSQENPFNLTNVDTNGELSDICKEVFLTMVIETGLKSDAYRLAQGRKSDLINLMSKTALRLIEEIWDTDDLFADSAERLWHIKWLLGEVVAQTSEDEDSGDGADDRKPEIAPGEQTIPFIWEDYKNKKGLFRHPLILATVSVFLAKARDTIWAYRNIQGALLISILAVLCSIFSVLFATHVSAQVERALHLWKNSEGEYLTLPLPAFSEANCHESIKIWATSVAGLTGSRWKKLVDAACEPLDGFAKHLETVEEAISDPRANLVKADSD</sequence>
<dbReference type="InParanoid" id="A0A067PS85"/>
<evidence type="ECO:0000313" key="3">
    <source>
        <dbReference type="EMBL" id="KDQ57678.1"/>
    </source>
</evidence>
<gene>
    <name evidence="3" type="ORF">JAAARDRAFT_47558</name>
</gene>
<accession>A0A067PS85</accession>
<dbReference type="AlphaFoldDB" id="A0A067PS85"/>
<keyword evidence="2" id="KW-0812">Transmembrane</keyword>
<feature type="compositionally biased region" description="Polar residues" evidence="1">
    <location>
        <begin position="1"/>
        <end position="11"/>
    </location>
</feature>
<dbReference type="HOGENOM" id="CLU_415635_0_0_1"/>
<feature type="region of interest" description="Disordered" evidence="1">
    <location>
        <begin position="309"/>
        <end position="370"/>
    </location>
</feature>
<feature type="region of interest" description="Disordered" evidence="1">
    <location>
        <begin position="1"/>
        <end position="26"/>
    </location>
</feature>
<keyword evidence="2" id="KW-1133">Transmembrane helix</keyword>
<keyword evidence="4" id="KW-1185">Reference proteome</keyword>
<organism evidence="3 4">
    <name type="scientific">Jaapia argillacea MUCL 33604</name>
    <dbReference type="NCBI Taxonomy" id="933084"/>
    <lineage>
        <taxon>Eukaryota</taxon>
        <taxon>Fungi</taxon>
        <taxon>Dikarya</taxon>
        <taxon>Basidiomycota</taxon>
        <taxon>Agaricomycotina</taxon>
        <taxon>Agaricomycetes</taxon>
        <taxon>Agaricomycetidae</taxon>
        <taxon>Jaapiales</taxon>
        <taxon>Jaapiaceae</taxon>
        <taxon>Jaapia</taxon>
    </lineage>
</organism>
<protein>
    <submittedName>
        <fullName evidence="3">Uncharacterized protein</fullName>
    </submittedName>
</protein>
<evidence type="ECO:0000256" key="2">
    <source>
        <dbReference type="SAM" id="Phobius"/>
    </source>
</evidence>
<evidence type="ECO:0000313" key="4">
    <source>
        <dbReference type="Proteomes" id="UP000027265"/>
    </source>
</evidence>
<proteinExistence type="predicted"/>
<feature type="transmembrane region" description="Helical" evidence="2">
    <location>
        <begin position="550"/>
        <end position="569"/>
    </location>
</feature>